<keyword evidence="5" id="KW-0479">Metal-binding</keyword>
<dbReference type="GO" id="GO:0008835">
    <property type="term" value="F:diaminohydroxyphosphoribosylaminopyrimidine deaminase activity"/>
    <property type="evidence" value="ECO:0007669"/>
    <property type="project" value="InterPro"/>
</dbReference>
<dbReference type="Pfam" id="PF00383">
    <property type="entry name" value="dCMP_cyt_deam_1"/>
    <property type="match status" value="1"/>
</dbReference>
<dbReference type="AlphaFoldDB" id="A0A644VUK0"/>
<evidence type="ECO:0000256" key="7">
    <source>
        <dbReference type="ARBA" id="ARBA00022833"/>
    </source>
</evidence>
<evidence type="ECO:0000256" key="8">
    <source>
        <dbReference type="ARBA" id="ARBA00022857"/>
    </source>
</evidence>
<dbReference type="Pfam" id="PF01872">
    <property type="entry name" value="RibD_C"/>
    <property type="match status" value="1"/>
</dbReference>
<dbReference type="Gene3D" id="3.40.140.10">
    <property type="entry name" value="Cytidine Deaminase, domain 2"/>
    <property type="match status" value="1"/>
</dbReference>
<keyword evidence="8" id="KW-0521">NADP</keyword>
<evidence type="ECO:0000256" key="6">
    <source>
        <dbReference type="ARBA" id="ARBA00022801"/>
    </source>
</evidence>
<dbReference type="PIRSF" id="PIRSF006769">
    <property type="entry name" value="RibD"/>
    <property type="match status" value="1"/>
</dbReference>
<dbReference type="InterPro" id="IPR016192">
    <property type="entry name" value="APOBEC/CMP_deaminase_Zn-bd"/>
</dbReference>
<comment type="pathway">
    <text evidence="2">Cofactor biosynthesis; riboflavin biosynthesis; 5-amino-6-(D-ribitylamino)uracil from GTP: step 2/4.</text>
</comment>
<dbReference type="InterPro" id="IPR002125">
    <property type="entry name" value="CMP_dCMP_dom"/>
</dbReference>
<keyword evidence="10" id="KW-0511">Multifunctional enzyme</keyword>
<reference evidence="12" key="1">
    <citation type="submission" date="2019-08" db="EMBL/GenBank/DDBJ databases">
        <authorList>
            <person name="Kucharzyk K."/>
            <person name="Murdoch R.W."/>
            <person name="Higgins S."/>
            <person name="Loffler F."/>
        </authorList>
    </citation>
    <scope>NUCLEOTIDE SEQUENCE</scope>
</reference>
<dbReference type="InterPro" id="IPR016193">
    <property type="entry name" value="Cytidine_deaminase-like"/>
</dbReference>
<dbReference type="NCBIfam" id="TIGR00326">
    <property type="entry name" value="eubact_ribD"/>
    <property type="match status" value="1"/>
</dbReference>
<protein>
    <submittedName>
        <fullName evidence="12">Riboflavin biosynthesis protein RibD</fullName>
    </submittedName>
</protein>
<dbReference type="InterPro" id="IPR024072">
    <property type="entry name" value="DHFR-like_dom_sf"/>
</dbReference>
<dbReference type="PANTHER" id="PTHR38011">
    <property type="entry name" value="DIHYDROFOLATE REDUCTASE FAMILY PROTEIN (AFU_ORTHOLOGUE AFUA_8G06820)"/>
    <property type="match status" value="1"/>
</dbReference>
<keyword evidence="6" id="KW-0378">Hydrolase</keyword>
<comment type="caution">
    <text evidence="12">The sequence shown here is derived from an EMBL/GenBank/DDBJ whole genome shotgun (WGS) entry which is preliminary data.</text>
</comment>
<evidence type="ECO:0000256" key="10">
    <source>
        <dbReference type="ARBA" id="ARBA00023268"/>
    </source>
</evidence>
<dbReference type="PANTHER" id="PTHR38011:SF7">
    <property type="entry name" value="2,5-DIAMINO-6-RIBOSYLAMINO-4(3H)-PYRIMIDINONE 5'-PHOSPHATE REDUCTASE"/>
    <property type="match status" value="1"/>
</dbReference>
<evidence type="ECO:0000256" key="5">
    <source>
        <dbReference type="ARBA" id="ARBA00022723"/>
    </source>
</evidence>
<dbReference type="EMBL" id="VSSQ01000446">
    <property type="protein sequence ID" value="MPL94890.1"/>
    <property type="molecule type" value="Genomic_DNA"/>
</dbReference>
<keyword evidence="4" id="KW-0686">Riboflavin biosynthesis</keyword>
<dbReference type="FunFam" id="3.40.140.10:FF:000025">
    <property type="entry name" value="Riboflavin biosynthesis protein RibD"/>
    <property type="match status" value="1"/>
</dbReference>
<organism evidence="12">
    <name type="scientific">bioreactor metagenome</name>
    <dbReference type="NCBI Taxonomy" id="1076179"/>
    <lineage>
        <taxon>unclassified sequences</taxon>
        <taxon>metagenomes</taxon>
        <taxon>ecological metagenomes</taxon>
    </lineage>
</organism>
<dbReference type="GO" id="GO:0009231">
    <property type="term" value="P:riboflavin biosynthetic process"/>
    <property type="evidence" value="ECO:0007669"/>
    <property type="project" value="UniProtKB-UniPathway"/>
</dbReference>
<dbReference type="SUPFAM" id="SSF53927">
    <property type="entry name" value="Cytidine deaminase-like"/>
    <property type="match status" value="1"/>
</dbReference>
<evidence type="ECO:0000259" key="11">
    <source>
        <dbReference type="PROSITE" id="PS51747"/>
    </source>
</evidence>
<evidence type="ECO:0000256" key="1">
    <source>
        <dbReference type="ARBA" id="ARBA00001947"/>
    </source>
</evidence>
<comment type="pathway">
    <text evidence="3">Cofactor biosynthesis; riboflavin biosynthesis; 5-amino-6-(D-ribitylamino)uracil from GTP: step 3/4.</text>
</comment>
<dbReference type="GO" id="GO:0008703">
    <property type="term" value="F:5-amino-6-(5-phosphoribosylamino)uracil reductase activity"/>
    <property type="evidence" value="ECO:0007669"/>
    <property type="project" value="InterPro"/>
</dbReference>
<proteinExistence type="predicted"/>
<feature type="domain" description="CMP/dCMP-type deaminase" evidence="11">
    <location>
        <begin position="2"/>
        <end position="125"/>
    </location>
</feature>
<name>A0A644VUK0_9ZZZZ</name>
<evidence type="ECO:0000256" key="3">
    <source>
        <dbReference type="ARBA" id="ARBA00004910"/>
    </source>
</evidence>
<dbReference type="GO" id="GO:0008270">
    <property type="term" value="F:zinc ion binding"/>
    <property type="evidence" value="ECO:0007669"/>
    <property type="project" value="InterPro"/>
</dbReference>
<dbReference type="InterPro" id="IPR050765">
    <property type="entry name" value="Riboflavin_Biosynth_HTPR"/>
</dbReference>
<evidence type="ECO:0000256" key="9">
    <source>
        <dbReference type="ARBA" id="ARBA00023002"/>
    </source>
</evidence>
<keyword evidence="7" id="KW-0862">Zinc</keyword>
<dbReference type="InterPro" id="IPR004794">
    <property type="entry name" value="Eubact_RibD"/>
</dbReference>
<keyword evidence="9" id="KW-0560">Oxidoreductase</keyword>
<evidence type="ECO:0000313" key="12">
    <source>
        <dbReference type="EMBL" id="MPL94890.1"/>
    </source>
</evidence>
<accession>A0A644VUK0</accession>
<dbReference type="CDD" id="cd01284">
    <property type="entry name" value="Riboflavin_deaminase-reductase"/>
    <property type="match status" value="1"/>
</dbReference>
<dbReference type="PROSITE" id="PS00903">
    <property type="entry name" value="CYT_DCMP_DEAMINASES_1"/>
    <property type="match status" value="1"/>
</dbReference>
<dbReference type="UniPathway" id="UPA00275">
    <property type="reaction ID" value="UER00401"/>
</dbReference>
<gene>
    <name evidence="12" type="primary">ribD_11</name>
    <name evidence="12" type="ORF">SDC9_41049</name>
</gene>
<dbReference type="Gene3D" id="3.40.430.10">
    <property type="entry name" value="Dihydrofolate Reductase, subunit A"/>
    <property type="match status" value="1"/>
</dbReference>
<dbReference type="PROSITE" id="PS51747">
    <property type="entry name" value="CYT_DCMP_DEAMINASES_2"/>
    <property type="match status" value="1"/>
</dbReference>
<comment type="cofactor">
    <cofactor evidence="1">
        <name>Zn(2+)</name>
        <dbReference type="ChEBI" id="CHEBI:29105"/>
    </cofactor>
</comment>
<sequence length="353" mass="39902">MNYEEKYMYRCLQLATFGAGHVAPNPMVGAVLVHNDRIIGEGFHKRFGESHAEPNAIHMVKDESLLRESTLYVNLEPCSHFGKTPPCANLIVDKGIPRVVIGTLDPNPKVSGKGIEILRNAGVEVITGVLEGACKELNKRFFIWQKEKRPYVLLKWAQTRDGFIDRIRTNADTPPLQISDNITRQLTHKVRSENQAIMVSTNTVFLDNPSLTVRNWPGKNPTRIMLDRTGRIPLHYAIFDQSVKTLVFTENPRENTDKVTYIFLHFDNMMLHNMLKIIASHGIHSVLVEGGSSLLNNFIASGLWDEARTEVSDTIIGNGVPAPVTDTAAEHVSMINKHLYFIYSNRNKKFYHE</sequence>
<dbReference type="InterPro" id="IPR002734">
    <property type="entry name" value="RibDG_C"/>
</dbReference>
<evidence type="ECO:0000256" key="4">
    <source>
        <dbReference type="ARBA" id="ARBA00022619"/>
    </source>
</evidence>
<dbReference type="SUPFAM" id="SSF53597">
    <property type="entry name" value="Dihydrofolate reductase-like"/>
    <property type="match status" value="1"/>
</dbReference>
<evidence type="ECO:0000256" key="2">
    <source>
        <dbReference type="ARBA" id="ARBA00004882"/>
    </source>
</evidence>